<reference evidence="9" key="3">
    <citation type="submission" date="2020-06" db="EMBL/GenBank/DDBJ databases">
        <authorList>
            <person name="Arumugam K."/>
            <person name="Besarab I."/>
            <person name="Haryono M."/>
            <person name="Bagci C."/>
            <person name="Beier S."/>
            <person name="Buchfink B."/>
            <person name="Gorska A."/>
            <person name="Qiu G."/>
            <person name="Huson D.H."/>
            <person name="Williams R.B."/>
        </authorList>
    </citation>
    <scope>NUCLEOTIDE SEQUENCE</scope>
    <source>
        <strain evidence="9">SSA1</strain>
    </source>
</reference>
<evidence type="ECO:0000313" key="9">
    <source>
        <dbReference type="EMBL" id="QLH51831.1"/>
    </source>
</evidence>
<dbReference type="GO" id="GO:0003700">
    <property type="term" value="F:DNA-binding transcription factor activity"/>
    <property type="evidence" value="ECO:0007669"/>
    <property type="project" value="TreeGrafter"/>
</dbReference>
<dbReference type="PANTHER" id="PTHR30055:SF240">
    <property type="entry name" value="HTH-TYPE TRANSCRIPTIONAL REGULATOR ACRR"/>
    <property type="match status" value="1"/>
</dbReference>
<dbReference type="STRING" id="1453999.AW06_003166"/>
<evidence type="ECO:0000313" key="11">
    <source>
        <dbReference type="Proteomes" id="UP000509684"/>
    </source>
</evidence>
<dbReference type="PRINTS" id="PR00455">
    <property type="entry name" value="HTHTETR"/>
</dbReference>
<protein>
    <submittedName>
        <fullName evidence="8">Putative acrAB operon repressor</fullName>
    </submittedName>
    <submittedName>
        <fullName evidence="9">TetR family transcriptional regulator</fullName>
    </submittedName>
</protein>
<dbReference type="EMBL" id="JDST02000074">
    <property type="protein sequence ID" value="KFB75785.1"/>
    <property type="molecule type" value="Genomic_DNA"/>
</dbReference>
<dbReference type="GO" id="GO:0000976">
    <property type="term" value="F:transcription cis-regulatory region binding"/>
    <property type="evidence" value="ECO:0007669"/>
    <property type="project" value="TreeGrafter"/>
</dbReference>
<reference evidence="8 10" key="1">
    <citation type="submission" date="2014-02" db="EMBL/GenBank/DDBJ databases">
        <title>Expanding our view of genomic diversity in Candidatus Accumulibacter clades.</title>
        <authorList>
            <person name="Skennerton C.T."/>
            <person name="Barr J.J."/>
            <person name="Slater F.R."/>
            <person name="Bond P.L."/>
            <person name="Tyson G.W."/>
        </authorList>
    </citation>
    <scope>NUCLEOTIDE SEQUENCE [LARGE SCALE GENOMIC DNA]</scope>
    <source>
        <strain evidence="10">SK-02</strain>
    </source>
</reference>
<dbReference type="RefSeq" id="WP_034951285.1">
    <property type="nucleotide sequence ID" value="NZ_JDST02000074.1"/>
</dbReference>
<dbReference type="InterPro" id="IPR013572">
    <property type="entry name" value="Tscrpt_reg_MAATS_C"/>
</dbReference>
<dbReference type="EMBL" id="CP058708">
    <property type="protein sequence ID" value="QLH51831.1"/>
    <property type="molecule type" value="Genomic_DNA"/>
</dbReference>
<gene>
    <name evidence="8" type="primary">acrR_2</name>
    <name evidence="8" type="ORF">AW06_003166</name>
    <name evidence="9" type="ORF">HWD57_20065</name>
</gene>
<dbReference type="SUPFAM" id="SSF46689">
    <property type="entry name" value="Homeodomain-like"/>
    <property type="match status" value="1"/>
</dbReference>
<dbReference type="Pfam" id="PF08361">
    <property type="entry name" value="TetR_C_2"/>
    <property type="match status" value="1"/>
</dbReference>
<dbReference type="InterPro" id="IPR023772">
    <property type="entry name" value="DNA-bd_HTH_TetR-type_CS"/>
</dbReference>
<evidence type="ECO:0000256" key="2">
    <source>
        <dbReference type="ARBA" id="ARBA00023015"/>
    </source>
</evidence>
<keyword evidence="3 5" id="KW-0238">DNA-binding</keyword>
<dbReference type="PROSITE" id="PS50977">
    <property type="entry name" value="HTH_TETR_2"/>
    <property type="match status" value="1"/>
</dbReference>
<feature type="region of interest" description="Disordered" evidence="6">
    <location>
        <begin position="205"/>
        <end position="224"/>
    </location>
</feature>
<evidence type="ECO:0000259" key="7">
    <source>
        <dbReference type="PROSITE" id="PS50977"/>
    </source>
</evidence>
<dbReference type="Gene3D" id="1.10.357.10">
    <property type="entry name" value="Tetracycline Repressor, domain 2"/>
    <property type="match status" value="1"/>
</dbReference>
<evidence type="ECO:0000256" key="1">
    <source>
        <dbReference type="ARBA" id="ARBA00022491"/>
    </source>
</evidence>
<feature type="domain" description="HTH tetR-type" evidence="7">
    <location>
        <begin position="10"/>
        <end position="70"/>
    </location>
</feature>
<evidence type="ECO:0000256" key="4">
    <source>
        <dbReference type="ARBA" id="ARBA00023163"/>
    </source>
</evidence>
<evidence type="ECO:0000313" key="10">
    <source>
        <dbReference type="Proteomes" id="UP000021315"/>
    </source>
</evidence>
<dbReference type="InterPro" id="IPR050109">
    <property type="entry name" value="HTH-type_TetR-like_transc_reg"/>
</dbReference>
<name>A0A080M5L9_9PROT</name>
<keyword evidence="4" id="KW-0804">Transcription</keyword>
<keyword evidence="1" id="KW-0678">Repressor</keyword>
<accession>A0A080M5L9</accession>
<dbReference type="PANTHER" id="PTHR30055">
    <property type="entry name" value="HTH-TYPE TRANSCRIPTIONAL REGULATOR RUTR"/>
    <property type="match status" value="1"/>
</dbReference>
<dbReference type="Proteomes" id="UP000021315">
    <property type="component" value="Unassembled WGS sequence"/>
</dbReference>
<dbReference type="KEGG" id="acog:HWD57_20065"/>
<dbReference type="SUPFAM" id="SSF48498">
    <property type="entry name" value="Tetracyclin repressor-like, C-terminal domain"/>
    <property type="match status" value="1"/>
</dbReference>
<accession>A0A7D5NF03</accession>
<reference evidence="9 11" key="2">
    <citation type="journal article" date="2019" name="Microbiome">
        <title>Annotated bacterial chromosomes from frame-shift-corrected long-read metagenomic data.</title>
        <authorList>
            <person name="Arumugam K."/>
            <person name="Bagci C."/>
            <person name="Bessarab I."/>
            <person name="Beier S."/>
            <person name="Buchfink B."/>
            <person name="Gorska A."/>
            <person name="Qiu G."/>
            <person name="Huson D.H."/>
            <person name="Williams R.B.H."/>
        </authorList>
    </citation>
    <scope>NUCLEOTIDE SEQUENCE [LARGE SCALE GENOMIC DNA]</scope>
    <source>
        <strain evidence="9">SSA1</strain>
    </source>
</reference>
<dbReference type="Pfam" id="PF00440">
    <property type="entry name" value="TetR_N"/>
    <property type="match status" value="1"/>
</dbReference>
<dbReference type="PROSITE" id="PS01081">
    <property type="entry name" value="HTH_TETR_1"/>
    <property type="match status" value="1"/>
</dbReference>
<organism evidence="8 10">
    <name type="scientific">Candidatus Accumulibacter cognatus</name>
    <dbReference type="NCBI Taxonomy" id="2954383"/>
    <lineage>
        <taxon>Bacteria</taxon>
        <taxon>Pseudomonadati</taxon>
        <taxon>Pseudomonadota</taxon>
        <taxon>Betaproteobacteria</taxon>
        <taxon>Candidatus Accumulibacter</taxon>
    </lineage>
</organism>
<evidence type="ECO:0000256" key="6">
    <source>
        <dbReference type="SAM" id="MobiDB-lite"/>
    </source>
</evidence>
<dbReference type="InterPro" id="IPR001647">
    <property type="entry name" value="HTH_TetR"/>
</dbReference>
<proteinExistence type="predicted"/>
<evidence type="ECO:0000313" key="8">
    <source>
        <dbReference type="EMBL" id="KFB75785.1"/>
    </source>
</evidence>
<dbReference type="InterPro" id="IPR036271">
    <property type="entry name" value="Tet_transcr_reg_TetR-rel_C_sf"/>
</dbReference>
<feature type="DNA-binding region" description="H-T-H motif" evidence="5">
    <location>
        <begin position="33"/>
        <end position="52"/>
    </location>
</feature>
<evidence type="ECO:0000256" key="5">
    <source>
        <dbReference type="PROSITE-ProRule" id="PRU00335"/>
    </source>
</evidence>
<keyword evidence="2" id="KW-0805">Transcription regulation</keyword>
<dbReference type="AlphaFoldDB" id="A0A080M5L9"/>
<evidence type="ECO:0000256" key="3">
    <source>
        <dbReference type="ARBA" id="ARBA00023125"/>
    </source>
</evidence>
<sequence>MVRRTKDEALATREALLDAAERVFCASGVTSATLGDVASAAGVTRGAVYWHFRDKGELFGAMCSRATLPLQSRLEQAADGDGDDAIATLHAVSVQAMREIALNPRTRAVLDILLCKSERLPQPADGAPQIDEMDRQCANALERIIVRAIVQGHLSADTDSHLAAHLLQTFFHGVIQHWLMHPEAFDLNTAAPAMVDTMIAGLVAAPPRRGTGEGPGSPCVRDET</sequence>
<dbReference type="InterPro" id="IPR009057">
    <property type="entry name" value="Homeodomain-like_sf"/>
</dbReference>
<dbReference type="Proteomes" id="UP000509684">
    <property type="component" value="Chromosome"/>
</dbReference>
<keyword evidence="10" id="KW-1185">Reference proteome</keyword>